<accession>A0A0D2EHN5</accession>
<evidence type="ECO:0000313" key="3">
    <source>
        <dbReference type="Proteomes" id="UP000053342"/>
    </source>
</evidence>
<dbReference type="OrthoDB" id="506431at2759"/>
<dbReference type="VEuPathDB" id="FungiDB:PV06_00149"/>
<name>A0A0D2EHN5_9EURO</name>
<dbReference type="PANTHER" id="PTHR47260:SF3">
    <property type="entry name" value="THIOESTERASE FAMILY PROTEIN (AFU_ORTHOLOGUE AFUA_7G03960)"/>
    <property type="match status" value="1"/>
</dbReference>
<dbReference type="Proteomes" id="UP000053342">
    <property type="component" value="Unassembled WGS sequence"/>
</dbReference>
<evidence type="ECO:0000313" key="2">
    <source>
        <dbReference type="EMBL" id="KIW47454.1"/>
    </source>
</evidence>
<evidence type="ECO:0008006" key="4">
    <source>
        <dbReference type="Google" id="ProtNLM"/>
    </source>
</evidence>
<dbReference type="SUPFAM" id="SSF54637">
    <property type="entry name" value="Thioesterase/thiol ester dehydrase-isomerase"/>
    <property type="match status" value="1"/>
</dbReference>
<dbReference type="PANTHER" id="PTHR47260">
    <property type="entry name" value="UPF0644 PROTEIN PB2B4.06"/>
    <property type="match status" value="1"/>
</dbReference>
<organism evidence="2 3">
    <name type="scientific">Exophiala oligosperma</name>
    <dbReference type="NCBI Taxonomy" id="215243"/>
    <lineage>
        <taxon>Eukaryota</taxon>
        <taxon>Fungi</taxon>
        <taxon>Dikarya</taxon>
        <taxon>Ascomycota</taxon>
        <taxon>Pezizomycotina</taxon>
        <taxon>Eurotiomycetes</taxon>
        <taxon>Chaetothyriomycetidae</taxon>
        <taxon>Chaetothyriales</taxon>
        <taxon>Herpotrichiellaceae</taxon>
        <taxon>Exophiala</taxon>
    </lineage>
</organism>
<dbReference type="InterPro" id="IPR029069">
    <property type="entry name" value="HotDog_dom_sf"/>
</dbReference>
<reference evidence="2 3" key="1">
    <citation type="submission" date="2015-01" db="EMBL/GenBank/DDBJ databases">
        <title>The Genome Sequence of Exophiala oligosperma CBS72588.</title>
        <authorList>
            <consortium name="The Broad Institute Genomics Platform"/>
            <person name="Cuomo C."/>
            <person name="de Hoog S."/>
            <person name="Gorbushina A."/>
            <person name="Stielow B."/>
            <person name="Teixiera M."/>
            <person name="Abouelleil A."/>
            <person name="Chapman S.B."/>
            <person name="Priest M."/>
            <person name="Young S.K."/>
            <person name="Wortman J."/>
            <person name="Nusbaum C."/>
            <person name="Birren B."/>
        </authorList>
    </citation>
    <scope>NUCLEOTIDE SEQUENCE [LARGE SCALE GENOMIC DNA]</scope>
    <source>
        <strain evidence="2 3">CBS 72588</strain>
    </source>
</reference>
<protein>
    <recommendedName>
        <fullName evidence="4">Thioesterase domain-containing protein</fullName>
    </recommendedName>
</protein>
<dbReference type="GeneID" id="27352223"/>
<dbReference type="Gene3D" id="3.10.129.10">
    <property type="entry name" value="Hotdog Thioesterase"/>
    <property type="match status" value="1"/>
</dbReference>
<dbReference type="AlphaFoldDB" id="A0A0D2EHN5"/>
<dbReference type="EMBL" id="KN847332">
    <property type="protein sequence ID" value="KIW47454.1"/>
    <property type="molecule type" value="Genomic_DNA"/>
</dbReference>
<dbReference type="RefSeq" id="XP_016267670.1">
    <property type="nucleotide sequence ID" value="XM_016400617.1"/>
</dbReference>
<sequence>MQALRPALWRQACRASRRSPWQRRGQHGQHGPHKEYFQTPGQMPAPDTTPYTGAYTPQIVKTPTGPSLFWRFARSVFWADLFFTLGAIAGTALISWEYLQPPFEPGSEEDQELCEEIKETLEVHPLVEGLREQNWTEENFYASRSNGAVRGEHLVGEKLTGTRGVTMKVFKHPSQPITMMVFFLGFGVEGWPDTIHGGMTMSLLHESVQQHLQMHHPELGPATAQFSNVSFFRPMRPGDVYSIFVPPTIVQPSVKEHHKSVHVTPILMYLDGPISVEVASNWQGKPEQGEQSGNAQTIAGASMFDRQSLKAIPNIHAFGEMDVAVPAANAFEDTTRNPPLF</sequence>
<feature type="compositionally biased region" description="Basic residues" evidence="1">
    <location>
        <begin position="15"/>
        <end position="31"/>
    </location>
</feature>
<proteinExistence type="predicted"/>
<feature type="region of interest" description="Disordered" evidence="1">
    <location>
        <begin position="15"/>
        <end position="51"/>
    </location>
</feature>
<keyword evidence="3" id="KW-1185">Reference proteome</keyword>
<dbReference type="InterPro" id="IPR052061">
    <property type="entry name" value="PTE-AB_protein"/>
</dbReference>
<evidence type="ECO:0000256" key="1">
    <source>
        <dbReference type="SAM" id="MobiDB-lite"/>
    </source>
</evidence>
<gene>
    <name evidence="2" type="ORF">PV06_00149</name>
</gene>
<dbReference type="HOGENOM" id="CLU_069436_0_0_1"/>